<dbReference type="SUPFAM" id="SSF52518">
    <property type="entry name" value="Thiamin diphosphate-binding fold (THDP-binding)"/>
    <property type="match status" value="2"/>
</dbReference>
<keyword evidence="5 11" id="KW-0028">Amino-acid biosynthesis</keyword>
<keyword evidence="6 11" id="KW-0808">Transferase</keyword>
<evidence type="ECO:0000256" key="3">
    <source>
        <dbReference type="ARBA" id="ARBA00007812"/>
    </source>
</evidence>
<evidence type="ECO:0000313" key="16">
    <source>
        <dbReference type="Proteomes" id="UP000321907"/>
    </source>
</evidence>
<dbReference type="Pfam" id="PF02776">
    <property type="entry name" value="TPP_enzyme_N"/>
    <property type="match status" value="1"/>
</dbReference>
<dbReference type="UniPathway" id="UPA00047">
    <property type="reaction ID" value="UER00055"/>
</dbReference>
<comment type="cofactor">
    <cofactor evidence="11">
        <name>Mg(2+)</name>
        <dbReference type="ChEBI" id="CHEBI:18420"/>
    </cofactor>
    <text evidence="11">Binds 1 Mg(2+) ion per subunit.</text>
</comment>
<dbReference type="EC" id="2.2.1.6" evidence="4 11"/>
<dbReference type="InterPro" id="IPR029035">
    <property type="entry name" value="DHS-like_NAD/FAD-binding_dom"/>
</dbReference>
<keyword evidence="9 11" id="KW-0786">Thiamine pyrophosphate</keyword>
<evidence type="ECO:0000313" key="15">
    <source>
        <dbReference type="EMBL" id="TXF83703.1"/>
    </source>
</evidence>
<dbReference type="InterPro" id="IPR039368">
    <property type="entry name" value="AHAS_TPP"/>
</dbReference>
<protein>
    <recommendedName>
        <fullName evidence="4 11">Acetolactate synthase</fullName>
        <ecNumber evidence="4 11">2.2.1.6</ecNumber>
    </recommendedName>
</protein>
<comment type="caution">
    <text evidence="15">The sequence shown here is derived from an EMBL/GenBank/DDBJ whole genome shotgun (WGS) entry which is preliminary data.</text>
</comment>
<evidence type="ECO:0000256" key="6">
    <source>
        <dbReference type="ARBA" id="ARBA00022679"/>
    </source>
</evidence>
<dbReference type="Pfam" id="PF02775">
    <property type="entry name" value="TPP_enzyme_C"/>
    <property type="match status" value="1"/>
</dbReference>
<comment type="cofactor">
    <cofactor evidence="11">
        <name>thiamine diphosphate</name>
        <dbReference type="ChEBI" id="CHEBI:58937"/>
    </cofactor>
    <text evidence="11">Binds 1 thiamine pyrophosphate per subunit.</text>
</comment>
<evidence type="ECO:0000256" key="7">
    <source>
        <dbReference type="ARBA" id="ARBA00022723"/>
    </source>
</evidence>
<dbReference type="InterPro" id="IPR012000">
    <property type="entry name" value="Thiamin_PyroP_enz_cen_dom"/>
</dbReference>
<dbReference type="GO" id="GO:0003984">
    <property type="term" value="F:acetolactate synthase activity"/>
    <property type="evidence" value="ECO:0007669"/>
    <property type="project" value="UniProtKB-EC"/>
</dbReference>
<dbReference type="FunFam" id="3.40.50.970:FF:000007">
    <property type="entry name" value="Acetolactate synthase"/>
    <property type="match status" value="1"/>
</dbReference>
<dbReference type="SUPFAM" id="SSF52467">
    <property type="entry name" value="DHS-like NAD/FAD-binding domain"/>
    <property type="match status" value="1"/>
</dbReference>
<evidence type="ECO:0000256" key="11">
    <source>
        <dbReference type="RuleBase" id="RU003591"/>
    </source>
</evidence>
<dbReference type="GO" id="GO:0009099">
    <property type="term" value="P:L-valine biosynthetic process"/>
    <property type="evidence" value="ECO:0007669"/>
    <property type="project" value="UniProtKB-UniPathway"/>
</dbReference>
<feature type="domain" description="Thiamine pyrophosphate enzyme central" evidence="12">
    <location>
        <begin position="211"/>
        <end position="346"/>
    </location>
</feature>
<dbReference type="InterPro" id="IPR012846">
    <property type="entry name" value="Acetolactate_synth_lsu"/>
</dbReference>
<dbReference type="Proteomes" id="UP000321907">
    <property type="component" value="Unassembled WGS sequence"/>
</dbReference>
<comment type="catalytic activity">
    <reaction evidence="11">
        <text>2 pyruvate + H(+) = (2S)-2-acetolactate + CO2</text>
        <dbReference type="Rhea" id="RHEA:25249"/>
        <dbReference type="ChEBI" id="CHEBI:15361"/>
        <dbReference type="ChEBI" id="CHEBI:15378"/>
        <dbReference type="ChEBI" id="CHEBI:16526"/>
        <dbReference type="ChEBI" id="CHEBI:58476"/>
        <dbReference type="EC" id="2.2.1.6"/>
    </reaction>
</comment>
<dbReference type="Gene3D" id="3.40.50.970">
    <property type="match status" value="2"/>
</dbReference>
<dbReference type="InterPro" id="IPR012001">
    <property type="entry name" value="Thiamin_PyroP_enz_TPP-bd_dom"/>
</dbReference>
<sequence length="583" mass="63641">MNTTLMKPSPNGQTPTSTRMSGAHALLQCLVNEGVDTIFGYPGGAIMPVYDALIDFEKEITHILPRHEQGAIHAAEGYARIKRKTGVCMATSGPGATNLITGLCDAQLDSLPVVAITGQVPGFLLGSDAFQEVDVINSTIPVTKWNYQICDPKDIGWVFKKAFHIANTGRPGPVLIDITKDAQLAMIDFVYPETCEIRSYVPYNRPRTKALEAAAELINKAERPMILAGHGIHIAHAQTVFREFVEKTGIPVGVTCHGLSTLPNDHELFTGMLGMHGNYGPNFLQNEADVVIAIGMRFDDRVTGRLDKYLPDAKVVHIEVDPAELNKNVKAAAPILGDAKEVLEKLLPLVEKKAYPEWVGRFKECDRVENERVIEDAINPTADGQIRMGQAIREVSNQTNGQAIVCTDVGQHQMMAARYYEFKGHDQWVSSGGAGTMGYGLPAAFGAKYADPSRQCVAFIGDGGFQMTLQELGLCAQWNVAVKIVLLDNNYLGMVRQWQELFHNERYSSVELVNPDFVTIAKGFGVAGRSISNPEDVKAGIAEMLAHDGPYLLHLQTVKMDNVFPMVPSGKSVGEVILGPEDL</sequence>
<evidence type="ECO:0000256" key="5">
    <source>
        <dbReference type="ARBA" id="ARBA00022605"/>
    </source>
</evidence>
<dbReference type="PANTHER" id="PTHR18968:SF13">
    <property type="entry name" value="ACETOLACTATE SYNTHASE CATALYTIC SUBUNIT, MITOCHONDRIAL"/>
    <property type="match status" value="1"/>
</dbReference>
<comment type="pathway">
    <text evidence="1 11">Amino-acid biosynthesis; L-isoleucine biosynthesis; L-isoleucine from 2-oxobutanoate: step 1/4.</text>
</comment>
<dbReference type="Pfam" id="PF00205">
    <property type="entry name" value="TPP_enzyme_M"/>
    <property type="match status" value="1"/>
</dbReference>
<dbReference type="InterPro" id="IPR029061">
    <property type="entry name" value="THDP-binding"/>
</dbReference>
<keyword evidence="10 11" id="KW-0100">Branched-chain amino acid biosynthesis</keyword>
<evidence type="ECO:0000256" key="4">
    <source>
        <dbReference type="ARBA" id="ARBA00013145"/>
    </source>
</evidence>
<proteinExistence type="inferred from homology"/>
<dbReference type="GO" id="GO:0030976">
    <property type="term" value="F:thiamine pyrophosphate binding"/>
    <property type="evidence" value="ECO:0007669"/>
    <property type="project" value="UniProtKB-UniRule"/>
</dbReference>
<feature type="domain" description="Thiamine pyrophosphate enzyme N-terminal TPP-binding" evidence="14">
    <location>
        <begin position="20"/>
        <end position="135"/>
    </location>
</feature>
<dbReference type="GO" id="GO:0009097">
    <property type="term" value="P:isoleucine biosynthetic process"/>
    <property type="evidence" value="ECO:0007669"/>
    <property type="project" value="UniProtKB-UniPathway"/>
</dbReference>
<dbReference type="Gene3D" id="3.40.50.1220">
    <property type="entry name" value="TPP-binding domain"/>
    <property type="match status" value="1"/>
</dbReference>
<evidence type="ECO:0000256" key="9">
    <source>
        <dbReference type="ARBA" id="ARBA00023052"/>
    </source>
</evidence>
<dbReference type="InterPro" id="IPR045229">
    <property type="entry name" value="TPP_enz"/>
</dbReference>
<dbReference type="PANTHER" id="PTHR18968">
    <property type="entry name" value="THIAMINE PYROPHOSPHATE ENZYMES"/>
    <property type="match status" value="1"/>
</dbReference>
<dbReference type="CDD" id="cd02015">
    <property type="entry name" value="TPP_AHAS"/>
    <property type="match status" value="1"/>
</dbReference>
<evidence type="ECO:0000259" key="13">
    <source>
        <dbReference type="Pfam" id="PF02775"/>
    </source>
</evidence>
<dbReference type="GO" id="GO:0000287">
    <property type="term" value="F:magnesium ion binding"/>
    <property type="evidence" value="ECO:0007669"/>
    <property type="project" value="UniProtKB-UniRule"/>
</dbReference>
<feature type="domain" description="Thiamine pyrophosphate enzyme TPP-binding" evidence="13">
    <location>
        <begin position="408"/>
        <end position="554"/>
    </location>
</feature>
<dbReference type="CDD" id="cd07035">
    <property type="entry name" value="TPP_PYR_POX_like"/>
    <property type="match status" value="1"/>
</dbReference>
<comment type="pathway">
    <text evidence="2 11">Amino-acid biosynthesis; L-valine biosynthesis; L-valine from pyruvate: step 1/4.</text>
</comment>
<dbReference type="PROSITE" id="PS00187">
    <property type="entry name" value="TPP_ENZYMES"/>
    <property type="match status" value="1"/>
</dbReference>
<dbReference type="UniPathway" id="UPA00049">
    <property type="reaction ID" value="UER00059"/>
</dbReference>
<keyword evidence="7 11" id="KW-0479">Metal-binding</keyword>
<keyword evidence="8 11" id="KW-0460">Magnesium</keyword>
<gene>
    <name evidence="15" type="primary">ilvB</name>
    <name evidence="15" type="ORF">FUA23_21515</name>
</gene>
<dbReference type="GO" id="GO:0050660">
    <property type="term" value="F:flavin adenine dinucleotide binding"/>
    <property type="evidence" value="ECO:0007669"/>
    <property type="project" value="InterPro"/>
</dbReference>
<evidence type="ECO:0000256" key="10">
    <source>
        <dbReference type="ARBA" id="ARBA00023304"/>
    </source>
</evidence>
<reference evidence="15 16" key="1">
    <citation type="submission" date="2019-08" db="EMBL/GenBank/DDBJ databases">
        <title>Lewinella sp. strain SSH13 Genome sequencing and assembly.</title>
        <authorList>
            <person name="Kim I."/>
        </authorList>
    </citation>
    <scope>NUCLEOTIDE SEQUENCE [LARGE SCALE GENOMIC DNA]</scope>
    <source>
        <strain evidence="15 16">SSH13</strain>
    </source>
</reference>
<dbReference type="InterPro" id="IPR000399">
    <property type="entry name" value="TPP-bd_CS"/>
</dbReference>
<dbReference type="AlphaFoldDB" id="A0A5C7F3L0"/>
<accession>A0A5C7F3L0</accession>
<evidence type="ECO:0000259" key="14">
    <source>
        <dbReference type="Pfam" id="PF02776"/>
    </source>
</evidence>
<evidence type="ECO:0000259" key="12">
    <source>
        <dbReference type="Pfam" id="PF00205"/>
    </source>
</evidence>
<dbReference type="EMBL" id="VOXD01000057">
    <property type="protein sequence ID" value="TXF83703.1"/>
    <property type="molecule type" value="Genomic_DNA"/>
</dbReference>
<dbReference type="GO" id="GO:0005948">
    <property type="term" value="C:acetolactate synthase complex"/>
    <property type="evidence" value="ECO:0007669"/>
    <property type="project" value="TreeGrafter"/>
</dbReference>
<dbReference type="InterPro" id="IPR011766">
    <property type="entry name" value="TPP_enzyme_TPP-bd"/>
</dbReference>
<organism evidence="15 16">
    <name type="scientific">Neolewinella aurantiaca</name>
    <dbReference type="NCBI Taxonomy" id="2602767"/>
    <lineage>
        <taxon>Bacteria</taxon>
        <taxon>Pseudomonadati</taxon>
        <taxon>Bacteroidota</taxon>
        <taxon>Saprospiria</taxon>
        <taxon>Saprospirales</taxon>
        <taxon>Lewinellaceae</taxon>
        <taxon>Neolewinella</taxon>
    </lineage>
</organism>
<evidence type="ECO:0000256" key="2">
    <source>
        <dbReference type="ARBA" id="ARBA00005025"/>
    </source>
</evidence>
<dbReference type="OrthoDB" id="4494979at2"/>
<evidence type="ECO:0000256" key="8">
    <source>
        <dbReference type="ARBA" id="ARBA00022842"/>
    </source>
</evidence>
<dbReference type="FunFam" id="3.40.50.1220:FF:000008">
    <property type="entry name" value="Acetolactate synthase"/>
    <property type="match status" value="1"/>
</dbReference>
<name>A0A5C7F3L0_9BACT</name>
<evidence type="ECO:0000256" key="1">
    <source>
        <dbReference type="ARBA" id="ARBA00004974"/>
    </source>
</evidence>
<dbReference type="NCBIfam" id="TIGR00118">
    <property type="entry name" value="acolac_lg"/>
    <property type="match status" value="1"/>
</dbReference>
<keyword evidence="16" id="KW-1185">Reference proteome</keyword>
<comment type="similarity">
    <text evidence="3 11">Belongs to the TPP enzyme family.</text>
</comment>